<dbReference type="Gene3D" id="1.20.120.550">
    <property type="entry name" value="Membrane associated eicosanoid/glutathione metabolism-like domain"/>
    <property type="match status" value="1"/>
</dbReference>
<accession>A0AB34KIS9</accession>
<evidence type="ECO:0000256" key="2">
    <source>
        <dbReference type="ARBA" id="ARBA00022692"/>
    </source>
</evidence>
<evidence type="ECO:0000256" key="3">
    <source>
        <dbReference type="ARBA" id="ARBA00022989"/>
    </source>
</evidence>
<dbReference type="Pfam" id="PF01124">
    <property type="entry name" value="MAPEG"/>
    <property type="match status" value="1"/>
</dbReference>
<keyword evidence="7" id="KW-1185">Reference proteome</keyword>
<comment type="caution">
    <text evidence="6">The sequence shown here is derived from an EMBL/GenBank/DDBJ whole genome shotgun (WGS) entry which is preliminary data.</text>
</comment>
<dbReference type="EMBL" id="JAAQHG020000033">
    <property type="protein sequence ID" value="KAL1583646.1"/>
    <property type="molecule type" value="Genomic_DNA"/>
</dbReference>
<organism evidence="6 7">
    <name type="scientific">Cladosporium halotolerans</name>
    <dbReference type="NCBI Taxonomy" id="1052096"/>
    <lineage>
        <taxon>Eukaryota</taxon>
        <taxon>Fungi</taxon>
        <taxon>Dikarya</taxon>
        <taxon>Ascomycota</taxon>
        <taxon>Pezizomycotina</taxon>
        <taxon>Dothideomycetes</taxon>
        <taxon>Dothideomycetidae</taxon>
        <taxon>Cladosporiales</taxon>
        <taxon>Cladosporiaceae</taxon>
        <taxon>Cladosporium</taxon>
    </lineage>
</organism>
<keyword evidence="3 5" id="KW-1133">Transmembrane helix</keyword>
<evidence type="ECO:0008006" key="8">
    <source>
        <dbReference type="Google" id="ProtNLM"/>
    </source>
</evidence>
<sequence length="196" mass="20925">MRMCCPCEVSACIRYGWTRAHAHTLAARTRDATRLAGLTAMAPTNYSLHLVPLAWLLALLPRAYSILAYTTHSRARNLASVRKDPRSFKGLVAADRTLPPLIRDRIVRAESASLNGTENVGLFAAAVVAGNAAGLETGWLNVLAGGYVITRVVYVPVFVLGDTVRLAGLRTGLFAVGAGCCLGLFVMAGVKVNSER</sequence>
<evidence type="ECO:0000256" key="4">
    <source>
        <dbReference type="ARBA" id="ARBA00023136"/>
    </source>
</evidence>
<evidence type="ECO:0000313" key="7">
    <source>
        <dbReference type="Proteomes" id="UP000803884"/>
    </source>
</evidence>
<dbReference type="InterPro" id="IPR001129">
    <property type="entry name" value="Membr-assoc_MAPEG"/>
</dbReference>
<evidence type="ECO:0000313" key="6">
    <source>
        <dbReference type="EMBL" id="KAL1583646.1"/>
    </source>
</evidence>
<evidence type="ECO:0000256" key="1">
    <source>
        <dbReference type="ARBA" id="ARBA00004370"/>
    </source>
</evidence>
<dbReference type="RefSeq" id="XP_069226753.1">
    <property type="nucleotide sequence ID" value="XM_069376359.1"/>
</dbReference>
<gene>
    <name evidence="6" type="ORF">WHR41_07755</name>
</gene>
<dbReference type="PANTHER" id="PTHR35371">
    <property type="entry name" value="INNER MEMBRANE PROTEIN"/>
    <property type="match status" value="1"/>
</dbReference>
<protein>
    <recommendedName>
        <fullName evidence="8">MAPEG family protein</fullName>
    </recommendedName>
</protein>
<evidence type="ECO:0000256" key="5">
    <source>
        <dbReference type="SAM" id="Phobius"/>
    </source>
</evidence>
<dbReference type="SUPFAM" id="SSF161084">
    <property type="entry name" value="MAPEG domain-like"/>
    <property type="match status" value="1"/>
</dbReference>
<comment type="subcellular location">
    <subcellularLocation>
        <location evidence="1">Membrane</location>
    </subcellularLocation>
</comment>
<keyword evidence="2 5" id="KW-0812">Transmembrane</keyword>
<name>A0AB34KIS9_9PEZI</name>
<dbReference type="PANTHER" id="PTHR35371:SF1">
    <property type="entry name" value="BLR7753 PROTEIN"/>
    <property type="match status" value="1"/>
</dbReference>
<keyword evidence="4 5" id="KW-0472">Membrane</keyword>
<dbReference type="InterPro" id="IPR023352">
    <property type="entry name" value="MAPEG-like_dom_sf"/>
</dbReference>
<dbReference type="Proteomes" id="UP000803884">
    <property type="component" value="Unassembled WGS sequence"/>
</dbReference>
<feature type="transmembrane region" description="Helical" evidence="5">
    <location>
        <begin position="139"/>
        <end position="160"/>
    </location>
</feature>
<dbReference type="AlphaFoldDB" id="A0AB34KIS9"/>
<reference evidence="6 7" key="1">
    <citation type="journal article" date="2020" name="Microbiol. Resour. Announc.">
        <title>Draft Genome Sequence of a Cladosporium Species Isolated from the Mesophotic Ascidian Didemnum maculosum.</title>
        <authorList>
            <person name="Gioti A."/>
            <person name="Siaperas R."/>
            <person name="Nikolaivits E."/>
            <person name="Le Goff G."/>
            <person name="Ouazzani J."/>
            <person name="Kotoulas G."/>
            <person name="Topakas E."/>
        </authorList>
    </citation>
    <scope>NUCLEOTIDE SEQUENCE [LARGE SCALE GENOMIC DNA]</scope>
    <source>
        <strain evidence="6 7">TM138-S3</strain>
    </source>
</reference>
<feature type="transmembrane region" description="Helical" evidence="5">
    <location>
        <begin position="46"/>
        <end position="67"/>
    </location>
</feature>
<proteinExistence type="predicted"/>
<dbReference type="GeneID" id="96009197"/>
<dbReference type="GO" id="GO:0016020">
    <property type="term" value="C:membrane"/>
    <property type="evidence" value="ECO:0007669"/>
    <property type="project" value="UniProtKB-SubCell"/>
</dbReference>
<feature type="transmembrane region" description="Helical" evidence="5">
    <location>
        <begin position="172"/>
        <end position="190"/>
    </location>
</feature>